<evidence type="ECO:0000256" key="6">
    <source>
        <dbReference type="ARBA" id="ARBA00023277"/>
    </source>
</evidence>
<keyword evidence="5 9" id="KW-0378">Hydrolase</keyword>
<evidence type="ECO:0000256" key="3">
    <source>
        <dbReference type="ARBA" id="ARBA00022490"/>
    </source>
</evidence>
<feature type="domain" description="Nucleotidyl transferase" evidence="8">
    <location>
        <begin position="9"/>
        <end position="234"/>
    </location>
</feature>
<dbReference type="Gene3D" id="3.90.550.10">
    <property type="entry name" value="Spore Coat Polysaccharide Biosynthesis Protein SpsA, Chain A"/>
    <property type="match status" value="1"/>
</dbReference>
<dbReference type="SUPFAM" id="SSF53448">
    <property type="entry name" value="Nucleotide-diphospho-sugar transferases"/>
    <property type="match status" value="1"/>
</dbReference>
<keyword evidence="10" id="KW-1185">Reference proteome</keyword>
<dbReference type="Pfam" id="PF13242">
    <property type="entry name" value="Hydrolase_like"/>
    <property type="match status" value="1"/>
</dbReference>
<evidence type="ECO:0000256" key="1">
    <source>
        <dbReference type="ARBA" id="ARBA00004496"/>
    </source>
</evidence>
<dbReference type="Gene3D" id="3.40.50.1000">
    <property type="entry name" value="HAD superfamily/HAD-like"/>
    <property type="match status" value="1"/>
</dbReference>
<dbReference type="SUPFAM" id="SSF56784">
    <property type="entry name" value="HAD-like"/>
    <property type="match status" value="1"/>
</dbReference>
<dbReference type="Proteomes" id="UP000595460">
    <property type="component" value="Chromosome"/>
</dbReference>
<evidence type="ECO:0000256" key="4">
    <source>
        <dbReference type="ARBA" id="ARBA00022723"/>
    </source>
</evidence>
<dbReference type="NCBIfam" id="TIGR01662">
    <property type="entry name" value="HAD-SF-IIIA"/>
    <property type="match status" value="1"/>
</dbReference>
<dbReference type="NCBIfam" id="TIGR01656">
    <property type="entry name" value="Histidinol-ppas"/>
    <property type="match status" value="1"/>
</dbReference>
<keyword evidence="3" id="KW-0963">Cytoplasm</keyword>
<evidence type="ECO:0000256" key="5">
    <source>
        <dbReference type="ARBA" id="ARBA00022801"/>
    </source>
</evidence>
<dbReference type="InterPro" id="IPR029044">
    <property type="entry name" value="Nucleotide-diphossugar_trans"/>
</dbReference>
<gene>
    <name evidence="9" type="ORF">JI749_13900</name>
</gene>
<dbReference type="InterPro" id="IPR004446">
    <property type="entry name" value="Heptose_bisP_phosphatase"/>
</dbReference>
<comment type="similarity">
    <text evidence="2">Belongs to the GmhB family.</text>
</comment>
<dbReference type="PANTHER" id="PTHR42891:SF1">
    <property type="entry name" value="D-GLYCERO-BETA-D-MANNO-HEPTOSE-1,7-BISPHOSPHATE 7-PHOSPHATASE"/>
    <property type="match status" value="1"/>
</dbReference>
<evidence type="ECO:0000256" key="7">
    <source>
        <dbReference type="ARBA" id="ARBA00031828"/>
    </source>
</evidence>
<proteinExistence type="inferred from homology"/>
<organism evidence="9 10">
    <name type="scientific">Devosia oryziradicis</name>
    <dbReference type="NCBI Taxonomy" id="2801335"/>
    <lineage>
        <taxon>Bacteria</taxon>
        <taxon>Pseudomonadati</taxon>
        <taxon>Pseudomonadota</taxon>
        <taxon>Alphaproteobacteria</taxon>
        <taxon>Hyphomicrobiales</taxon>
        <taxon>Devosiaceae</taxon>
        <taxon>Devosia</taxon>
    </lineage>
</organism>
<evidence type="ECO:0000313" key="9">
    <source>
        <dbReference type="EMBL" id="QQR35439.1"/>
    </source>
</evidence>
<keyword evidence="4" id="KW-0479">Metal-binding</keyword>
<dbReference type="Pfam" id="PF00483">
    <property type="entry name" value="NTP_transferase"/>
    <property type="match status" value="1"/>
</dbReference>
<dbReference type="InterPro" id="IPR005835">
    <property type="entry name" value="NTP_transferase_dom"/>
</dbReference>
<accession>A0ABX7BWM1</accession>
<evidence type="ECO:0000256" key="2">
    <source>
        <dbReference type="ARBA" id="ARBA00005628"/>
    </source>
</evidence>
<keyword evidence="6" id="KW-0119">Carbohydrate metabolism</keyword>
<evidence type="ECO:0000313" key="10">
    <source>
        <dbReference type="Proteomes" id="UP000595460"/>
    </source>
</evidence>
<dbReference type="InterPro" id="IPR023214">
    <property type="entry name" value="HAD_sf"/>
</dbReference>
<protein>
    <recommendedName>
        <fullName evidence="7">D,D-heptose 1,7-bisphosphate phosphatase</fullName>
    </recommendedName>
</protein>
<reference evidence="9 10" key="1">
    <citation type="submission" date="2021-01" db="EMBL/GenBank/DDBJ databases">
        <title>Genome seq and assembly of Devosia sp. G19.</title>
        <authorList>
            <person name="Chhetri G."/>
        </authorList>
    </citation>
    <scope>NUCLEOTIDE SEQUENCE [LARGE SCALE GENOMIC DNA]</scope>
    <source>
        <strain evidence="9 10">G19</strain>
    </source>
</reference>
<sequence length="413" mass="45452">MTNRIEQCVILCGGLGSRLGELTRTTPKPLLPIGERPFLDILLAEMGRQGFRKILLLAAFESEQIREFARTSPAAAQFGLTVSVTVEPDRAGTGGALWHARDLLDDEFLLFNGDSWFDVLLADVAGLLQADVNAIGALTLRAVPDASRFGTVELDGNTVTRFATRPDRAGPGMVNGGVYAFRKSLIERLQPSCSLENDVLPQLASEGRLHGREASGFFLDIGVPESYAEAQTVIPKQLRRPALFLDRDGVLNHDTGHVGTPERFEWIEGARETVRRANQAGYYVFLVTNQAGIARGYYSEDDYHHLYRHIGAQLLEAGAHLDDMRYSPYHPDAAVEQYRLASDWRKPGSGMLLDLLQRWPVDTDHSFMIGDNDTDIAAATGAQIKGYLFPGGNLLDFVLNQTPLGKSLAEARQ</sequence>
<dbReference type="GO" id="GO:0016787">
    <property type="term" value="F:hydrolase activity"/>
    <property type="evidence" value="ECO:0007669"/>
    <property type="project" value="UniProtKB-KW"/>
</dbReference>
<dbReference type="CDD" id="cd07503">
    <property type="entry name" value="HAD_HisB-N"/>
    <property type="match status" value="1"/>
</dbReference>
<dbReference type="InterPro" id="IPR006543">
    <property type="entry name" value="Histidinol-phos"/>
</dbReference>
<dbReference type="InterPro" id="IPR006549">
    <property type="entry name" value="HAD-SF_hydro_IIIA"/>
</dbReference>
<dbReference type="PANTHER" id="PTHR42891">
    <property type="entry name" value="D-GLYCERO-BETA-D-MANNO-HEPTOSE-1,7-BISPHOSPHATE 7-PHOSPHATASE"/>
    <property type="match status" value="1"/>
</dbReference>
<evidence type="ECO:0000259" key="8">
    <source>
        <dbReference type="Pfam" id="PF00483"/>
    </source>
</evidence>
<dbReference type="EMBL" id="CP068047">
    <property type="protein sequence ID" value="QQR35439.1"/>
    <property type="molecule type" value="Genomic_DNA"/>
</dbReference>
<comment type="subcellular location">
    <subcellularLocation>
        <location evidence="1">Cytoplasm</location>
    </subcellularLocation>
</comment>
<dbReference type="InterPro" id="IPR036412">
    <property type="entry name" value="HAD-like_sf"/>
</dbReference>
<name>A0ABX7BWM1_9HYPH</name>